<dbReference type="EMBL" id="JBHSDH010000013">
    <property type="protein sequence ID" value="MFC4292568.1"/>
    <property type="molecule type" value="Genomic_DNA"/>
</dbReference>
<dbReference type="GO" id="GO:0032259">
    <property type="term" value="P:methylation"/>
    <property type="evidence" value="ECO:0007669"/>
    <property type="project" value="UniProtKB-KW"/>
</dbReference>
<organism evidence="2 3">
    <name type="scientific">Sphingorhabdus arenilitoris</name>
    <dbReference type="NCBI Taxonomy" id="1490041"/>
    <lineage>
        <taxon>Bacteria</taxon>
        <taxon>Pseudomonadati</taxon>
        <taxon>Pseudomonadota</taxon>
        <taxon>Alphaproteobacteria</taxon>
        <taxon>Sphingomonadales</taxon>
        <taxon>Sphingomonadaceae</taxon>
        <taxon>Sphingorhabdus</taxon>
    </lineage>
</organism>
<dbReference type="PIRSF" id="PIRSF031679">
    <property type="entry name" value="Mtase_Alr7345_prd"/>
    <property type="match status" value="1"/>
</dbReference>
<keyword evidence="2" id="KW-0808">Transferase</keyword>
<dbReference type="RefSeq" id="WP_381423365.1">
    <property type="nucleotide sequence ID" value="NZ_JBHSDH010000013.1"/>
</dbReference>
<dbReference type="Gene3D" id="3.40.50.150">
    <property type="entry name" value="Vaccinia Virus protein VP39"/>
    <property type="match status" value="1"/>
</dbReference>
<name>A0ABV8RH50_9SPHN</name>
<accession>A0ABV8RH50</accession>
<dbReference type="Proteomes" id="UP001595887">
    <property type="component" value="Unassembled WGS sequence"/>
</dbReference>
<dbReference type="GO" id="GO:0008168">
    <property type="term" value="F:methyltransferase activity"/>
    <property type="evidence" value="ECO:0007669"/>
    <property type="project" value="UniProtKB-KW"/>
</dbReference>
<keyword evidence="1" id="KW-0732">Signal</keyword>
<feature type="chain" id="PRO_5046045378" evidence="1">
    <location>
        <begin position="25"/>
        <end position="288"/>
    </location>
</feature>
<feature type="signal peptide" evidence="1">
    <location>
        <begin position="1"/>
        <end position="24"/>
    </location>
</feature>
<reference evidence="3" key="1">
    <citation type="journal article" date="2019" name="Int. J. Syst. Evol. Microbiol.">
        <title>The Global Catalogue of Microorganisms (GCM) 10K type strain sequencing project: providing services to taxonomists for standard genome sequencing and annotation.</title>
        <authorList>
            <consortium name="The Broad Institute Genomics Platform"/>
            <consortium name="The Broad Institute Genome Sequencing Center for Infectious Disease"/>
            <person name="Wu L."/>
            <person name="Ma J."/>
        </authorList>
    </citation>
    <scope>NUCLEOTIDE SEQUENCE [LARGE SCALE GENOMIC DNA]</scope>
    <source>
        <strain evidence="3">CECT 8531</strain>
    </source>
</reference>
<evidence type="ECO:0000313" key="3">
    <source>
        <dbReference type="Proteomes" id="UP001595887"/>
    </source>
</evidence>
<gene>
    <name evidence="2" type="ORF">ACFOWX_09100</name>
</gene>
<proteinExistence type="predicted"/>
<comment type="caution">
    <text evidence="2">The sequence shown here is derived from an EMBL/GenBank/DDBJ whole genome shotgun (WGS) entry which is preliminary data.</text>
</comment>
<keyword evidence="2" id="KW-0489">Methyltransferase</keyword>
<dbReference type="InterPro" id="IPR016980">
    <property type="entry name" value="S-AdoMet-dep_MeTrfase_Alr7345"/>
</dbReference>
<keyword evidence="3" id="KW-1185">Reference proteome</keyword>
<evidence type="ECO:0000256" key="1">
    <source>
        <dbReference type="SAM" id="SignalP"/>
    </source>
</evidence>
<dbReference type="SUPFAM" id="SSF53335">
    <property type="entry name" value="S-adenosyl-L-methionine-dependent methyltransferases"/>
    <property type="match status" value="1"/>
</dbReference>
<evidence type="ECO:0000313" key="2">
    <source>
        <dbReference type="EMBL" id="MFC4292568.1"/>
    </source>
</evidence>
<sequence>MKTILKTALAVSAIALCAPATAFANHHAGTEAPMPAADAALVAVINADIRKDDMARDKYRHPAETLTFFQVKPDQTVVEYSPGGGWYTRILAPYVQEKGRYIGVNTDTSSVTFSDPEREQRAKAWPQQFPATAAKEAGVDAAKIMAFESDEVPDDVKGTVDRILIFRSLHGMMNGNRADSEVKNLRAMLADDGMIGVVQHRANEDAGYEWTNGSKGYLRQSDVVALFTMHGFDLVDSSEVNANPKDTKDYPDGVWTLPPVLGADKENEAKYLAIGESDRMTLLFRKRP</sequence>
<dbReference type="InterPro" id="IPR029063">
    <property type="entry name" value="SAM-dependent_MTases_sf"/>
</dbReference>
<protein>
    <submittedName>
        <fullName evidence="2">Class I SAM-dependent methyltransferase</fullName>
    </submittedName>
</protein>